<sequence>MSSKRWYDDTEDNIVNRYVKHFTFTNLTFECIPSSMCEEVIPKEIQRVLTRTKIYHLEILEKKVSISALIQIVNLLPDIISLKIHSLSIHKTTELTLKEFFILCSIKET</sequence>
<accession>A0A815EGX0</accession>
<gene>
    <name evidence="2" type="ORF">JXQ802_LOCUS46155</name>
    <name evidence="1" type="ORF">PYM288_LOCUS30428</name>
</gene>
<evidence type="ECO:0000313" key="2">
    <source>
        <dbReference type="EMBL" id="CAF1580421.1"/>
    </source>
</evidence>
<reference evidence="1" key="1">
    <citation type="submission" date="2021-02" db="EMBL/GenBank/DDBJ databases">
        <authorList>
            <person name="Nowell W R."/>
        </authorList>
    </citation>
    <scope>NUCLEOTIDE SEQUENCE</scope>
</reference>
<evidence type="ECO:0000313" key="4">
    <source>
        <dbReference type="Proteomes" id="UP000663870"/>
    </source>
</evidence>
<dbReference type="EMBL" id="CAJNOL010004071">
    <property type="protein sequence ID" value="CAF1580421.1"/>
    <property type="molecule type" value="Genomic_DNA"/>
</dbReference>
<keyword evidence="4" id="KW-1185">Reference proteome</keyword>
<protein>
    <submittedName>
        <fullName evidence="1">Uncharacterized protein</fullName>
    </submittedName>
</protein>
<feature type="non-terminal residue" evidence="1">
    <location>
        <position position="1"/>
    </location>
</feature>
<proteinExistence type="predicted"/>
<comment type="caution">
    <text evidence="1">The sequence shown here is derived from an EMBL/GenBank/DDBJ whole genome shotgun (WGS) entry which is preliminary data.</text>
</comment>
<dbReference type="Proteomes" id="UP000663870">
    <property type="component" value="Unassembled WGS sequence"/>
</dbReference>
<dbReference type="AlphaFoldDB" id="A0A815EGX0"/>
<evidence type="ECO:0000313" key="3">
    <source>
        <dbReference type="Proteomes" id="UP000663854"/>
    </source>
</evidence>
<dbReference type="EMBL" id="CAJNOH010002809">
    <property type="protein sequence ID" value="CAF1311306.1"/>
    <property type="molecule type" value="Genomic_DNA"/>
</dbReference>
<evidence type="ECO:0000313" key="1">
    <source>
        <dbReference type="EMBL" id="CAF1311306.1"/>
    </source>
</evidence>
<name>A0A815EGX0_9BILA</name>
<dbReference type="Proteomes" id="UP000663854">
    <property type="component" value="Unassembled WGS sequence"/>
</dbReference>
<organism evidence="1 3">
    <name type="scientific">Rotaria sordida</name>
    <dbReference type="NCBI Taxonomy" id="392033"/>
    <lineage>
        <taxon>Eukaryota</taxon>
        <taxon>Metazoa</taxon>
        <taxon>Spiralia</taxon>
        <taxon>Gnathifera</taxon>
        <taxon>Rotifera</taxon>
        <taxon>Eurotatoria</taxon>
        <taxon>Bdelloidea</taxon>
        <taxon>Philodinida</taxon>
        <taxon>Philodinidae</taxon>
        <taxon>Rotaria</taxon>
    </lineage>
</organism>